<evidence type="ECO:0000256" key="5">
    <source>
        <dbReference type="SAM" id="MobiDB-lite"/>
    </source>
</evidence>
<keyword evidence="4" id="KW-0175">Coiled coil</keyword>
<comment type="caution">
    <text evidence="7">The sequence shown here is derived from an EMBL/GenBank/DDBJ whole genome shotgun (WGS) entry which is preliminary data.</text>
</comment>
<dbReference type="GO" id="GO:0003677">
    <property type="term" value="F:DNA binding"/>
    <property type="evidence" value="ECO:0007669"/>
    <property type="project" value="UniProtKB-KW"/>
</dbReference>
<keyword evidence="2" id="KW-0238">DNA-binding</keyword>
<evidence type="ECO:0000313" key="8">
    <source>
        <dbReference type="Proteomes" id="UP001293593"/>
    </source>
</evidence>
<dbReference type="InterPro" id="IPR004827">
    <property type="entry name" value="bZIP"/>
</dbReference>
<evidence type="ECO:0000256" key="3">
    <source>
        <dbReference type="ARBA" id="ARBA00023242"/>
    </source>
</evidence>
<gene>
    <name evidence="7" type="ORF">QN277_011872</name>
</gene>
<evidence type="ECO:0000256" key="2">
    <source>
        <dbReference type="ARBA" id="ARBA00023125"/>
    </source>
</evidence>
<reference evidence="7" key="1">
    <citation type="submission" date="2023-10" db="EMBL/GenBank/DDBJ databases">
        <title>Chromosome-level genome of the transformable northern wattle, Acacia crassicarpa.</title>
        <authorList>
            <person name="Massaro I."/>
            <person name="Sinha N.R."/>
            <person name="Poethig S."/>
            <person name="Leichty A.R."/>
        </authorList>
    </citation>
    <scope>NUCLEOTIDE SEQUENCE</scope>
    <source>
        <strain evidence="7">Acra3RX</strain>
        <tissue evidence="7">Leaf</tissue>
    </source>
</reference>
<dbReference type="GO" id="GO:0003700">
    <property type="term" value="F:DNA-binding transcription factor activity"/>
    <property type="evidence" value="ECO:0007669"/>
    <property type="project" value="InterPro"/>
</dbReference>
<feature type="domain" description="BZIP" evidence="6">
    <location>
        <begin position="208"/>
        <end position="253"/>
    </location>
</feature>
<feature type="compositionally biased region" description="Low complexity" evidence="5">
    <location>
        <begin position="1"/>
        <end position="31"/>
    </location>
</feature>
<dbReference type="Proteomes" id="UP001293593">
    <property type="component" value="Unassembled WGS sequence"/>
</dbReference>
<evidence type="ECO:0000313" key="7">
    <source>
        <dbReference type="EMBL" id="KAK4280225.1"/>
    </source>
</evidence>
<accession>A0AAE1MZY8</accession>
<keyword evidence="3" id="KW-0539">Nucleus</keyword>
<dbReference type="PANTHER" id="PTHR22952:SF184">
    <property type="entry name" value="G-BOX-BINDING FACTOR 4"/>
    <property type="match status" value="1"/>
</dbReference>
<evidence type="ECO:0000256" key="4">
    <source>
        <dbReference type="SAM" id="Coils"/>
    </source>
</evidence>
<evidence type="ECO:0000259" key="6">
    <source>
        <dbReference type="PROSITE" id="PS50217"/>
    </source>
</evidence>
<keyword evidence="8" id="KW-1185">Reference proteome</keyword>
<name>A0AAE1MZY8_9FABA</name>
<sequence length="290" mass="32333">MASLNSRKSNLLRRSSSSAASTSTRPQSTSAIADKNVNRANLGSMNLDSILRDAYESGPTTESTLLDAQITLLETPANTAAAAISADGNAGGGSLNPSKTMDDVWKDMISGERRECKEEALDEMMTLEDFLAKAEAVDDDDDVKIPVAPTERVSGGLFSFDSFNQTTFQSLDKIEGSVIGFGNGLEVDGGGERNKRGRPVLEPLDKAALQRQRRMIKNRESAARSRERKQAYQVELESIAVRLEEENELLMREKVERTKKRYKQLIERVIPIVEKQKQPRVLRRVRSWQW</sequence>
<protein>
    <recommendedName>
        <fullName evidence="6">BZIP domain-containing protein</fullName>
    </recommendedName>
</protein>
<dbReference type="PANTHER" id="PTHR22952">
    <property type="entry name" value="CAMP-RESPONSE ELEMENT BINDING PROTEIN-RELATED"/>
    <property type="match status" value="1"/>
</dbReference>
<proteinExistence type="predicted"/>
<dbReference type="EMBL" id="JAWXYG010000002">
    <property type="protein sequence ID" value="KAK4280225.1"/>
    <property type="molecule type" value="Genomic_DNA"/>
</dbReference>
<dbReference type="InterPro" id="IPR046347">
    <property type="entry name" value="bZIP_sf"/>
</dbReference>
<dbReference type="Gene3D" id="1.20.5.170">
    <property type="match status" value="1"/>
</dbReference>
<dbReference type="GO" id="GO:0005634">
    <property type="term" value="C:nucleus"/>
    <property type="evidence" value="ECO:0007669"/>
    <property type="project" value="UniProtKB-SubCell"/>
</dbReference>
<dbReference type="Pfam" id="PF00170">
    <property type="entry name" value="bZIP_1"/>
    <property type="match status" value="1"/>
</dbReference>
<dbReference type="AlphaFoldDB" id="A0AAE1MZY8"/>
<comment type="subcellular location">
    <subcellularLocation>
        <location evidence="1">Nucleus</location>
    </subcellularLocation>
</comment>
<dbReference type="CDD" id="cd14707">
    <property type="entry name" value="bZIP_plant_BZIP46"/>
    <property type="match status" value="1"/>
</dbReference>
<dbReference type="SMART" id="SM00338">
    <property type="entry name" value="BRLZ"/>
    <property type="match status" value="1"/>
</dbReference>
<evidence type="ECO:0000256" key="1">
    <source>
        <dbReference type="ARBA" id="ARBA00004123"/>
    </source>
</evidence>
<dbReference type="SUPFAM" id="SSF57959">
    <property type="entry name" value="Leucine zipper domain"/>
    <property type="match status" value="1"/>
</dbReference>
<organism evidence="7 8">
    <name type="scientific">Acacia crassicarpa</name>
    <name type="common">northern wattle</name>
    <dbReference type="NCBI Taxonomy" id="499986"/>
    <lineage>
        <taxon>Eukaryota</taxon>
        <taxon>Viridiplantae</taxon>
        <taxon>Streptophyta</taxon>
        <taxon>Embryophyta</taxon>
        <taxon>Tracheophyta</taxon>
        <taxon>Spermatophyta</taxon>
        <taxon>Magnoliopsida</taxon>
        <taxon>eudicotyledons</taxon>
        <taxon>Gunneridae</taxon>
        <taxon>Pentapetalae</taxon>
        <taxon>rosids</taxon>
        <taxon>fabids</taxon>
        <taxon>Fabales</taxon>
        <taxon>Fabaceae</taxon>
        <taxon>Caesalpinioideae</taxon>
        <taxon>mimosoid clade</taxon>
        <taxon>Acacieae</taxon>
        <taxon>Acacia</taxon>
    </lineage>
</organism>
<feature type="region of interest" description="Disordered" evidence="5">
    <location>
        <begin position="1"/>
        <end position="38"/>
    </location>
</feature>
<dbReference type="PROSITE" id="PS00036">
    <property type="entry name" value="BZIP_BASIC"/>
    <property type="match status" value="1"/>
</dbReference>
<feature type="coiled-coil region" evidence="4">
    <location>
        <begin position="233"/>
        <end position="260"/>
    </location>
</feature>
<dbReference type="InterPro" id="IPR043452">
    <property type="entry name" value="BZIP46-like"/>
</dbReference>
<dbReference type="GO" id="GO:0045893">
    <property type="term" value="P:positive regulation of DNA-templated transcription"/>
    <property type="evidence" value="ECO:0007669"/>
    <property type="project" value="InterPro"/>
</dbReference>
<dbReference type="PROSITE" id="PS50217">
    <property type="entry name" value="BZIP"/>
    <property type="match status" value="1"/>
</dbReference>